<name>A0AAV4X963_9ARAC</name>
<proteinExistence type="predicted"/>
<dbReference type="EMBL" id="BPLQ01015729">
    <property type="protein sequence ID" value="GIY91157.1"/>
    <property type="molecule type" value="Genomic_DNA"/>
</dbReference>
<dbReference type="Proteomes" id="UP001054837">
    <property type="component" value="Unassembled WGS sequence"/>
</dbReference>
<evidence type="ECO:0008006" key="3">
    <source>
        <dbReference type="Google" id="ProtNLM"/>
    </source>
</evidence>
<keyword evidence="2" id="KW-1185">Reference proteome</keyword>
<comment type="caution">
    <text evidence="1">The sequence shown here is derived from an EMBL/GenBank/DDBJ whole genome shotgun (WGS) entry which is preliminary data.</text>
</comment>
<evidence type="ECO:0000313" key="2">
    <source>
        <dbReference type="Proteomes" id="UP001054837"/>
    </source>
</evidence>
<accession>A0AAV4X963</accession>
<organism evidence="1 2">
    <name type="scientific">Caerostris darwini</name>
    <dbReference type="NCBI Taxonomy" id="1538125"/>
    <lineage>
        <taxon>Eukaryota</taxon>
        <taxon>Metazoa</taxon>
        <taxon>Ecdysozoa</taxon>
        <taxon>Arthropoda</taxon>
        <taxon>Chelicerata</taxon>
        <taxon>Arachnida</taxon>
        <taxon>Araneae</taxon>
        <taxon>Araneomorphae</taxon>
        <taxon>Entelegynae</taxon>
        <taxon>Araneoidea</taxon>
        <taxon>Araneidae</taxon>
        <taxon>Caerostris</taxon>
    </lineage>
</organism>
<protein>
    <recommendedName>
        <fullName evidence="3">Ycf15</fullName>
    </recommendedName>
</protein>
<dbReference type="AlphaFoldDB" id="A0AAV4X963"/>
<evidence type="ECO:0000313" key="1">
    <source>
        <dbReference type="EMBL" id="GIY91157.1"/>
    </source>
</evidence>
<sequence>MQQPWSKNLLGSRLYKVPREVEILVHAMLRFPLPRSLHDPRGIIHLGVGGQRSYLIQKGRCMKLQLFGNSSTVLSNLPIQWKLKSLPMAPSTTSRSPCFHEFHFIRSRWEIRPHAAALE</sequence>
<gene>
    <name evidence="1" type="ORF">CDAR_444121</name>
</gene>
<reference evidence="1 2" key="1">
    <citation type="submission" date="2021-06" db="EMBL/GenBank/DDBJ databases">
        <title>Caerostris darwini draft genome.</title>
        <authorList>
            <person name="Kono N."/>
            <person name="Arakawa K."/>
        </authorList>
    </citation>
    <scope>NUCLEOTIDE SEQUENCE [LARGE SCALE GENOMIC DNA]</scope>
</reference>